<evidence type="ECO:0000256" key="2">
    <source>
        <dbReference type="ARBA" id="ARBA00022692"/>
    </source>
</evidence>
<organism evidence="9">
    <name type="scientific">Cladocopium goreaui</name>
    <dbReference type="NCBI Taxonomy" id="2562237"/>
    <lineage>
        <taxon>Eukaryota</taxon>
        <taxon>Sar</taxon>
        <taxon>Alveolata</taxon>
        <taxon>Dinophyceae</taxon>
        <taxon>Suessiales</taxon>
        <taxon>Symbiodiniaceae</taxon>
        <taxon>Cladocopium</taxon>
    </lineage>
</organism>
<dbReference type="EMBL" id="CAMXCT010004112">
    <property type="protein sequence ID" value="CAI4007739.1"/>
    <property type="molecule type" value="Genomic_DNA"/>
</dbReference>
<name>A0A9P1GET7_9DINO</name>
<evidence type="ECO:0000256" key="7">
    <source>
        <dbReference type="SAM" id="Phobius"/>
    </source>
</evidence>
<dbReference type="SUPFAM" id="SSF47473">
    <property type="entry name" value="EF-hand"/>
    <property type="match status" value="1"/>
</dbReference>
<keyword evidence="10" id="KW-0813">Transport</keyword>
<accession>A0A9P1GET7</accession>
<keyword evidence="10" id="KW-0406">Ion transport</keyword>
<dbReference type="AlphaFoldDB" id="A0A9P1GET7"/>
<feature type="transmembrane region" description="Helical" evidence="7">
    <location>
        <begin position="214"/>
        <end position="236"/>
    </location>
</feature>
<dbReference type="InterPro" id="IPR011992">
    <property type="entry name" value="EF-hand-dom_pair"/>
</dbReference>
<protein>
    <submittedName>
        <fullName evidence="10">Sodium channel protein type 11 subunit alpha</fullName>
    </submittedName>
</protein>
<feature type="transmembrane region" description="Helical" evidence="7">
    <location>
        <begin position="67"/>
        <end position="86"/>
    </location>
</feature>
<keyword evidence="4 7" id="KW-1133">Transmembrane helix</keyword>
<evidence type="ECO:0000313" key="9">
    <source>
        <dbReference type="EMBL" id="CAI4007739.1"/>
    </source>
</evidence>
<evidence type="ECO:0000313" key="11">
    <source>
        <dbReference type="Proteomes" id="UP001152797"/>
    </source>
</evidence>
<dbReference type="OrthoDB" id="431647at2759"/>
<dbReference type="GO" id="GO:0005248">
    <property type="term" value="F:voltage-gated sodium channel activity"/>
    <property type="evidence" value="ECO:0007669"/>
    <property type="project" value="TreeGrafter"/>
</dbReference>
<feature type="region of interest" description="Disordered" evidence="6">
    <location>
        <begin position="1"/>
        <end position="51"/>
    </location>
</feature>
<evidence type="ECO:0000256" key="6">
    <source>
        <dbReference type="SAM" id="MobiDB-lite"/>
    </source>
</evidence>
<dbReference type="EMBL" id="CAMXCT030004112">
    <property type="protein sequence ID" value="CAL4795051.1"/>
    <property type="molecule type" value="Genomic_DNA"/>
</dbReference>
<dbReference type="Pfam" id="PF00520">
    <property type="entry name" value="Ion_trans"/>
    <property type="match status" value="1"/>
</dbReference>
<dbReference type="InterPro" id="IPR027359">
    <property type="entry name" value="Volt_channel_dom_sf"/>
</dbReference>
<dbReference type="PANTHER" id="PTHR10037">
    <property type="entry name" value="VOLTAGE-GATED CATION CHANNEL CALCIUM AND SODIUM"/>
    <property type="match status" value="1"/>
</dbReference>
<dbReference type="Gene3D" id="1.10.287.70">
    <property type="match status" value="1"/>
</dbReference>
<dbReference type="InterPro" id="IPR043203">
    <property type="entry name" value="VGCC_Ca_Na"/>
</dbReference>
<keyword evidence="2 7" id="KW-0812">Transmembrane</keyword>
<dbReference type="InterPro" id="IPR018247">
    <property type="entry name" value="EF_Hand_1_Ca_BS"/>
</dbReference>
<dbReference type="PROSITE" id="PS50222">
    <property type="entry name" value="EF_HAND_2"/>
    <property type="match status" value="1"/>
</dbReference>
<evidence type="ECO:0000256" key="5">
    <source>
        <dbReference type="ARBA" id="ARBA00023136"/>
    </source>
</evidence>
<comment type="subcellular location">
    <subcellularLocation>
        <location evidence="1">Membrane</location>
        <topology evidence="1">Multi-pass membrane protein</topology>
    </subcellularLocation>
</comment>
<gene>
    <name evidence="9" type="ORF">C1SCF055_LOCUS33267</name>
</gene>
<dbReference type="EMBL" id="CAMXCT020004112">
    <property type="protein sequence ID" value="CAL1161114.1"/>
    <property type="molecule type" value="Genomic_DNA"/>
</dbReference>
<dbReference type="InterPro" id="IPR002048">
    <property type="entry name" value="EF_hand_dom"/>
</dbReference>
<dbReference type="InterPro" id="IPR005821">
    <property type="entry name" value="Ion_trans_dom"/>
</dbReference>
<evidence type="ECO:0000259" key="8">
    <source>
        <dbReference type="PROSITE" id="PS50222"/>
    </source>
</evidence>
<comment type="caution">
    <text evidence="9">The sequence shown here is derived from an EMBL/GenBank/DDBJ whole genome shotgun (WGS) entry which is preliminary data.</text>
</comment>
<feature type="domain" description="EF-hand" evidence="8">
    <location>
        <begin position="339"/>
        <end position="374"/>
    </location>
</feature>
<evidence type="ECO:0000256" key="1">
    <source>
        <dbReference type="ARBA" id="ARBA00004141"/>
    </source>
</evidence>
<evidence type="ECO:0000256" key="3">
    <source>
        <dbReference type="ARBA" id="ARBA00022837"/>
    </source>
</evidence>
<keyword evidence="3" id="KW-0106">Calcium</keyword>
<keyword evidence="5 7" id="KW-0472">Membrane</keyword>
<dbReference type="PANTHER" id="PTHR10037:SF62">
    <property type="entry name" value="SODIUM CHANNEL PROTEIN 60E"/>
    <property type="match status" value="1"/>
</dbReference>
<feature type="transmembrane region" description="Helical" evidence="7">
    <location>
        <begin position="292"/>
        <end position="315"/>
    </location>
</feature>
<reference evidence="10 11" key="2">
    <citation type="submission" date="2024-05" db="EMBL/GenBank/DDBJ databases">
        <authorList>
            <person name="Chen Y."/>
            <person name="Shah S."/>
            <person name="Dougan E. K."/>
            <person name="Thang M."/>
            <person name="Chan C."/>
        </authorList>
    </citation>
    <scope>NUCLEOTIDE SEQUENCE [LARGE SCALE GENOMIC DNA]</scope>
</reference>
<dbReference type="PROSITE" id="PS00018">
    <property type="entry name" value="EF_HAND_1"/>
    <property type="match status" value="1"/>
</dbReference>
<evidence type="ECO:0000313" key="10">
    <source>
        <dbReference type="EMBL" id="CAL4795051.1"/>
    </source>
</evidence>
<dbReference type="SUPFAM" id="SSF81324">
    <property type="entry name" value="Voltage-gated potassium channels"/>
    <property type="match status" value="1"/>
</dbReference>
<dbReference type="GO" id="GO:0005509">
    <property type="term" value="F:calcium ion binding"/>
    <property type="evidence" value="ECO:0007669"/>
    <property type="project" value="InterPro"/>
</dbReference>
<dbReference type="Gene3D" id="1.20.120.350">
    <property type="entry name" value="Voltage-gated potassium channels. Chain C"/>
    <property type="match status" value="1"/>
</dbReference>
<dbReference type="GO" id="GO:0001518">
    <property type="term" value="C:voltage-gated sodium channel complex"/>
    <property type="evidence" value="ECO:0007669"/>
    <property type="project" value="TreeGrafter"/>
</dbReference>
<proteinExistence type="predicted"/>
<keyword evidence="11" id="KW-1185">Reference proteome</keyword>
<sequence>MRKFLTEDQLDRPSKPTETAVSETNDDHSTEDTSSSSSSTSHNSEREALKEAAGKLGPDQELVTDSFYFNVASSFVSFMNLICLGLEVDLRCPTAMCSNPTEYWDFITQGFTAFFVLEMILRIVVATPRRFFKGDMSRDIFKFDFLNCIDFMLVFLRVVDSWMLYPFGVVSNLKFASAFRVFQFGRAVRQVQLHPNFRELWIVISAVGDTMWTLVWVGIMLVGVIYVCGILVSMAVLDKGAEDFNLNRAEWDFNEYWGTVLRSSFSLFQVVTRDKWSDALVWPLVESNPELMVVFIAFFTIASLSLMNSIVGVVVESTLASARANADREQKERERVDHMVLESMKQIFEDADTDKSGRLDQEELKASFCDGRVRDRLRLLRIPFKDLEMLFGILDDEQAGQVNTNKGQAAACHLQQMPRSQKCSGWHKVDGVMEDRVSASRVSL</sequence>
<dbReference type="Gene3D" id="1.10.238.10">
    <property type="entry name" value="EF-hand"/>
    <property type="match status" value="1"/>
</dbReference>
<keyword evidence="10" id="KW-0407">Ion channel</keyword>
<evidence type="ECO:0000256" key="4">
    <source>
        <dbReference type="ARBA" id="ARBA00022989"/>
    </source>
</evidence>
<reference evidence="9" key="1">
    <citation type="submission" date="2022-10" db="EMBL/GenBank/DDBJ databases">
        <authorList>
            <person name="Chen Y."/>
            <person name="Dougan E. K."/>
            <person name="Chan C."/>
            <person name="Rhodes N."/>
            <person name="Thang M."/>
        </authorList>
    </citation>
    <scope>NUCLEOTIDE SEQUENCE</scope>
</reference>
<feature type="compositionally biased region" description="Low complexity" evidence="6">
    <location>
        <begin position="32"/>
        <end position="42"/>
    </location>
</feature>
<dbReference type="Proteomes" id="UP001152797">
    <property type="component" value="Unassembled WGS sequence"/>
</dbReference>
<feature type="transmembrane region" description="Helical" evidence="7">
    <location>
        <begin position="106"/>
        <end position="125"/>
    </location>
</feature>
<feature type="compositionally biased region" description="Basic and acidic residues" evidence="6">
    <location>
        <begin position="1"/>
        <end position="15"/>
    </location>
</feature>